<dbReference type="Gene3D" id="2.170.270.10">
    <property type="entry name" value="SET domain"/>
    <property type="match status" value="1"/>
</dbReference>
<dbReference type="InterPro" id="IPR046341">
    <property type="entry name" value="SET_dom_sf"/>
</dbReference>
<feature type="domain" description="MYND-type" evidence="6">
    <location>
        <begin position="475"/>
        <end position="515"/>
    </location>
</feature>
<name>A0A098DVN3_GIBZE</name>
<dbReference type="GO" id="GO:0008270">
    <property type="term" value="F:zinc ion binding"/>
    <property type="evidence" value="ECO:0007669"/>
    <property type="project" value="UniProtKB-KW"/>
</dbReference>
<evidence type="ECO:0000259" key="5">
    <source>
        <dbReference type="PROSITE" id="PS50280"/>
    </source>
</evidence>
<dbReference type="PANTHER" id="PTHR47332:SF2">
    <property type="entry name" value="SET-6"/>
    <property type="match status" value="1"/>
</dbReference>
<reference evidence="8 9" key="2">
    <citation type="journal article" date="2010" name="Nature">
        <title>Comparative genomics reveals mobile pathogenicity chromosomes in Fusarium.</title>
        <authorList>
            <person name="Ma L.J."/>
            <person name="van der Does H.C."/>
            <person name="Borkovich K.A."/>
            <person name="Coleman J.J."/>
            <person name="Daboussi M.J."/>
            <person name="Di Pietro A."/>
            <person name="Dufresne M."/>
            <person name="Freitag M."/>
            <person name="Grabherr M."/>
            <person name="Henrissat B."/>
            <person name="Houterman P.M."/>
            <person name="Kang S."/>
            <person name="Shim W.B."/>
            <person name="Woloshuk C."/>
            <person name="Xie X."/>
            <person name="Xu J.R."/>
            <person name="Antoniw J."/>
            <person name="Baker S.E."/>
            <person name="Bluhm B.H."/>
            <person name="Breakspear A."/>
            <person name="Brown D.W."/>
            <person name="Butchko R.A."/>
            <person name="Chapman S."/>
            <person name="Coulson R."/>
            <person name="Coutinho P.M."/>
            <person name="Danchin E.G."/>
            <person name="Diener A."/>
            <person name="Gale L.R."/>
            <person name="Gardiner D.M."/>
            <person name="Goff S."/>
            <person name="Hammond-Kosack K.E."/>
            <person name="Hilburn K."/>
            <person name="Hua-Van A."/>
            <person name="Jonkers W."/>
            <person name="Kazan K."/>
            <person name="Kodira C.D."/>
            <person name="Koehrsen M."/>
            <person name="Kumar L."/>
            <person name="Lee Y.H."/>
            <person name="Li L."/>
            <person name="Manners J.M."/>
            <person name="Miranda-Saavedra D."/>
            <person name="Mukherjee M."/>
            <person name="Park G."/>
            <person name="Park J."/>
            <person name="Park S.Y."/>
            <person name="Proctor R.H."/>
            <person name="Regev A."/>
            <person name="Ruiz-Roldan M.C."/>
            <person name="Sain D."/>
            <person name="Sakthikumar S."/>
            <person name="Sykes S."/>
            <person name="Schwartz D.C."/>
            <person name="Turgeon B.G."/>
            <person name="Wapinski I."/>
            <person name="Yoder O."/>
            <person name="Young S."/>
            <person name="Zeng Q."/>
            <person name="Zhou S."/>
            <person name="Galagan J."/>
            <person name="Cuomo C.A."/>
            <person name="Kistler H.C."/>
            <person name="Rep M."/>
        </authorList>
    </citation>
    <scope>GENOME REANNOTATION</scope>
    <source>
        <strain evidence="9">ATCC MYA-4620 / CBS 123657 / FGSC 9075 / NRRL 31084 / PH-1</strain>
        <strain evidence="8">PH-1 / ATCC MYA-4620 / FGSC 9075 / NRRL 31084</strain>
    </source>
</reference>
<evidence type="ECO:0000256" key="1">
    <source>
        <dbReference type="ARBA" id="ARBA00022723"/>
    </source>
</evidence>
<dbReference type="SUPFAM" id="SSF144232">
    <property type="entry name" value="HIT/MYND zinc finger-like"/>
    <property type="match status" value="1"/>
</dbReference>
<reference evidence="8 9" key="1">
    <citation type="journal article" date="2007" name="Science">
        <title>The Fusarium graminearum genome reveals a link between localized polymorphism and pathogen specialization.</title>
        <authorList>
            <person name="Cuomo C.A."/>
            <person name="Gueldener U."/>
            <person name="Xu J.-R."/>
            <person name="Trail F."/>
            <person name="Turgeon B.G."/>
            <person name="Di Pietro A."/>
            <person name="Walton J.D."/>
            <person name="Ma L.-J."/>
            <person name="Baker S.E."/>
            <person name="Rep M."/>
            <person name="Adam G."/>
            <person name="Antoniw J."/>
            <person name="Baldwin T."/>
            <person name="Calvo S.E."/>
            <person name="Chang Y.-L."/>
            <person name="DeCaprio D."/>
            <person name="Gale L.R."/>
            <person name="Gnerre S."/>
            <person name="Goswami R.S."/>
            <person name="Hammond-Kosack K."/>
            <person name="Harris L.J."/>
            <person name="Hilburn K."/>
            <person name="Kennell J.C."/>
            <person name="Kroken S."/>
            <person name="Magnuson J.K."/>
            <person name="Mannhaupt G."/>
            <person name="Mauceli E.W."/>
            <person name="Mewes H.-W."/>
            <person name="Mitterbauer R."/>
            <person name="Muehlbauer G."/>
            <person name="Muensterkoetter M."/>
            <person name="Nelson D."/>
            <person name="O'Donnell K."/>
            <person name="Ouellet T."/>
            <person name="Qi W."/>
            <person name="Quesneville H."/>
            <person name="Roncero M.I.G."/>
            <person name="Seong K.-Y."/>
            <person name="Tetko I.V."/>
            <person name="Urban M."/>
            <person name="Waalwijk C."/>
            <person name="Ward T.J."/>
            <person name="Yao J."/>
            <person name="Birren B.W."/>
            <person name="Kistler H.C."/>
        </authorList>
    </citation>
    <scope>NUCLEOTIDE SEQUENCE [LARGE SCALE GENOMIC DNA]</scope>
    <source>
        <strain evidence="9">ATCC MYA-4620 / CBS 123657 / FGSC 9075 / NRRL 31084 / PH-1</strain>
        <strain evidence="8">PH-1 / ATCC MYA-4620 / FGSC 9075 / NRRL 31084</strain>
    </source>
</reference>
<gene>
    <name evidence="8" type="primary">FG11267.1</name>
    <name evidence="7" type="ORF">FGRAMPH1_01T21649</name>
</gene>
<dbReference type="STRING" id="229533.A0A098DVN3"/>
<reference evidence="7 9" key="3">
    <citation type="journal article" date="2015" name="BMC Genomics">
        <title>The completed genome sequence of the pathogenic ascomycete fungus Fusarium graminearum.</title>
        <authorList>
            <person name="King R."/>
            <person name="Urban M."/>
            <person name="Hammond-Kosack M.C."/>
            <person name="Hassani-Pak K."/>
            <person name="Hammond-Kosack K.E."/>
        </authorList>
    </citation>
    <scope>NUCLEOTIDE SEQUENCE [LARGE SCALE GENOMIC DNA]</scope>
    <source>
        <strain evidence="9">ATCC MYA-4620 / CBS 123657 / FGSC 9075 / NRRL 31084 / PH-1</strain>
        <strain evidence="7">PH-1</strain>
    </source>
</reference>
<evidence type="ECO:0000259" key="6">
    <source>
        <dbReference type="PROSITE" id="PS50865"/>
    </source>
</evidence>
<accession>A0A0E0SHP8</accession>
<sequence length="547" mass="61685">MSGLVEEPMTELQEVPGKGQGLIATRKIPKGTRILSEKAIIRVPEIFANIAAVSASIGRQVDSLPPDQREAFLSMCNIYPSDDDTSPYLGIVRSNGLPMDFGSGVFLQASRINHACDNNAQKDYNEGIKRHTVHALRDIEEGEEITITYLGILKNRRTRQQALRTKFMFTCTCNLCSLPDDLSAESDRRLDEILALEDRIARAGITGMLSNPKRMLGHVYQQVQLYKEHSLDDIGLPRAFFDAAQIVVTHGDLARARVFTERAAAAWRLIRGDDDPHVIKTQKLALDPSTHTTYGHTAQWKTAFDQVPQGLNRDDFEAWLWKREKLPEVGAFRNQDMFPSFLGLPSDNVMERDFFKIKDGRNFRPRRHWCFLAEIVEHSDSSRLQMTVKDVTGKTLPIIFYTGTHESEVVASQIREGYTVAVLYAEQHAFVYEEVGIRFEKPTLLKIFPVALDDLLSLSDRVHKYSTVTNGMRTCHGCGKQGASLKKCAKCSMFWYCNGACQKAGWAEKDHKEDCTLLQDGDLKGLLSLNEDKFESRVKFPMNTGVS</sequence>
<evidence type="ECO:0000313" key="7">
    <source>
        <dbReference type="EMBL" id="CEF85961.1"/>
    </source>
</evidence>
<dbReference type="InterPro" id="IPR011990">
    <property type="entry name" value="TPR-like_helical_dom_sf"/>
</dbReference>
<reference evidence="8" key="4">
    <citation type="submission" date="2017-01" db="UniProtKB">
        <authorList>
            <consortium name="EnsemblFungi"/>
        </authorList>
    </citation>
    <scope>IDENTIFICATION</scope>
    <source>
        <strain evidence="8">PH-1 / ATCC MYA-4620 / FGSC 9075 / NRRL 31084</strain>
    </source>
</reference>
<organism evidence="7 9">
    <name type="scientific">Gibberella zeae (strain ATCC MYA-4620 / CBS 123657 / FGSC 9075 / NRRL 31084 / PH-1)</name>
    <name type="common">Wheat head blight fungus</name>
    <name type="synonym">Fusarium graminearum</name>
    <dbReference type="NCBI Taxonomy" id="229533"/>
    <lineage>
        <taxon>Eukaryota</taxon>
        <taxon>Fungi</taxon>
        <taxon>Dikarya</taxon>
        <taxon>Ascomycota</taxon>
        <taxon>Pezizomycotina</taxon>
        <taxon>Sordariomycetes</taxon>
        <taxon>Hypocreomycetidae</taxon>
        <taxon>Hypocreales</taxon>
        <taxon>Nectriaceae</taxon>
        <taxon>Fusarium</taxon>
    </lineage>
</organism>
<dbReference type="PANTHER" id="PTHR47332">
    <property type="entry name" value="SET DOMAIN-CONTAINING PROTEIN 5"/>
    <property type="match status" value="1"/>
</dbReference>
<dbReference type="Gene3D" id="6.10.140.2220">
    <property type="match status" value="1"/>
</dbReference>
<dbReference type="SMART" id="SM00317">
    <property type="entry name" value="SET"/>
    <property type="match status" value="1"/>
</dbReference>
<dbReference type="AlphaFoldDB" id="A0A098DVN3"/>
<dbReference type="Pfam" id="PF01753">
    <property type="entry name" value="zf-MYND"/>
    <property type="match status" value="1"/>
</dbReference>
<dbReference type="eggNOG" id="KOG2084">
    <property type="taxonomic scope" value="Eukaryota"/>
</dbReference>
<dbReference type="PROSITE" id="PS01360">
    <property type="entry name" value="ZF_MYND_1"/>
    <property type="match status" value="1"/>
</dbReference>
<proteinExistence type="predicted"/>
<dbReference type="InterPro" id="IPR053185">
    <property type="entry name" value="SET_domain_protein"/>
</dbReference>
<dbReference type="PROSITE" id="PS50280">
    <property type="entry name" value="SET"/>
    <property type="match status" value="1"/>
</dbReference>
<dbReference type="EnsemblFungi" id="CEF85961">
    <property type="protein sequence ID" value="CEF85961"/>
    <property type="gene ID" value="FGRRES_17581"/>
</dbReference>
<evidence type="ECO:0000313" key="9">
    <source>
        <dbReference type="Proteomes" id="UP000070720"/>
    </source>
</evidence>
<dbReference type="InterPro" id="IPR001214">
    <property type="entry name" value="SET_dom"/>
</dbReference>
<dbReference type="EMBL" id="HG970334">
    <property type="protein sequence ID" value="CEF85961.1"/>
    <property type="molecule type" value="Genomic_DNA"/>
</dbReference>
<keyword evidence="3" id="KW-0862">Zinc</keyword>
<evidence type="ECO:0000313" key="8">
    <source>
        <dbReference type="EnsemblFungi" id="CEF85961"/>
    </source>
</evidence>
<protein>
    <submittedName>
        <fullName evidence="7">Chromosome 3, complete genome</fullName>
    </submittedName>
</protein>
<dbReference type="Gene3D" id="1.25.40.10">
    <property type="entry name" value="Tetratricopeptide repeat domain"/>
    <property type="match status" value="1"/>
</dbReference>
<keyword evidence="2 4" id="KW-0863">Zinc-finger</keyword>
<dbReference type="CDD" id="cd20071">
    <property type="entry name" value="SET_SMYD"/>
    <property type="match status" value="1"/>
</dbReference>
<dbReference type="InParanoid" id="A0A098DVN3"/>
<dbReference type="VEuPathDB" id="FungiDB:FGRAMPH1_01G21649"/>
<dbReference type="InterPro" id="IPR002893">
    <property type="entry name" value="Znf_MYND"/>
</dbReference>
<dbReference type="Pfam" id="PF00856">
    <property type="entry name" value="SET"/>
    <property type="match status" value="1"/>
</dbReference>
<dbReference type="Proteomes" id="UP000070720">
    <property type="component" value="Chromosome 3"/>
</dbReference>
<evidence type="ECO:0000256" key="4">
    <source>
        <dbReference type="PROSITE-ProRule" id="PRU00134"/>
    </source>
</evidence>
<dbReference type="PROSITE" id="PS50865">
    <property type="entry name" value="ZF_MYND_2"/>
    <property type="match status" value="1"/>
</dbReference>
<accession>A0A098DVN3</accession>
<dbReference type="SUPFAM" id="SSF82199">
    <property type="entry name" value="SET domain"/>
    <property type="match status" value="1"/>
</dbReference>
<evidence type="ECO:0000256" key="2">
    <source>
        <dbReference type="ARBA" id="ARBA00022771"/>
    </source>
</evidence>
<keyword evidence="1" id="KW-0479">Metal-binding</keyword>
<evidence type="ECO:0000256" key="3">
    <source>
        <dbReference type="ARBA" id="ARBA00022833"/>
    </source>
</evidence>
<keyword evidence="9" id="KW-1185">Reference proteome</keyword>
<feature type="domain" description="SET" evidence="5">
    <location>
        <begin position="7"/>
        <end position="150"/>
    </location>
</feature>